<evidence type="ECO:0000313" key="4">
    <source>
        <dbReference type="EMBL" id="WVZ90284.1"/>
    </source>
</evidence>
<evidence type="ECO:0000313" key="5">
    <source>
        <dbReference type="Proteomes" id="UP001341281"/>
    </source>
</evidence>
<sequence>MSETPESSKGGAVAVERAVAGAVELPLLTRANYHEWSLVMQVSLEALGLWDAVESDKVERRDDRMALAAILRGVPSELKTALAVKKTAKEAWEAVKTMRVGEDRVKAANKQRLMKEFENVSFRDGEKIDDFAVRINGIVGGLRELGEEIKDGRVVRKVLRVVPKKWKHVAVSIEMLLDLDTMTMEELVGRLRVAEQADDEEAEAAADVGRLYLTEEQWEARHRQRLKERARRGDGRRGNRNKGGGRGDDDDRSERDNDDASSTCSGRSRRGRRSSQRCFECGERGHLARECRERKKKEAALLASAEEPALL</sequence>
<dbReference type="GO" id="GO:0008270">
    <property type="term" value="F:zinc ion binding"/>
    <property type="evidence" value="ECO:0007669"/>
    <property type="project" value="UniProtKB-KW"/>
</dbReference>
<evidence type="ECO:0000256" key="2">
    <source>
        <dbReference type="SAM" id="MobiDB-lite"/>
    </source>
</evidence>
<dbReference type="Gene3D" id="4.10.60.10">
    <property type="entry name" value="Zinc finger, CCHC-type"/>
    <property type="match status" value="1"/>
</dbReference>
<reference evidence="4 5" key="1">
    <citation type="submission" date="2024-02" db="EMBL/GenBank/DDBJ databases">
        <title>High-quality chromosome-scale genome assembly of Pensacola bahiagrass (Paspalum notatum Flugge var. saurae).</title>
        <authorList>
            <person name="Vega J.M."/>
            <person name="Podio M."/>
            <person name="Orjuela J."/>
            <person name="Siena L.A."/>
            <person name="Pessino S.C."/>
            <person name="Combes M.C."/>
            <person name="Mariac C."/>
            <person name="Albertini E."/>
            <person name="Pupilli F."/>
            <person name="Ortiz J.P.A."/>
            <person name="Leblanc O."/>
        </authorList>
    </citation>
    <scope>NUCLEOTIDE SEQUENCE [LARGE SCALE GENOMIC DNA]</scope>
    <source>
        <strain evidence="4">R1</strain>
        <tissue evidence="4">Leaf</tissue>
    </source>
</reference>
<evidence type="ECO:0000259" key="3">
    <source>
        <dbReference type="PROSITE" id="PS50158"/>
    </source>
</evidence>
<dbReference type="GO" id="GO:0003676">
    <property type="term" value="F:nucleic acid binding"/>
    <property type="evidence" value="ECO:0007669"/>
    <property type="project" value="InterPro"/>
</dbReference>
<dbReference type="Proteomes" id="UP001341281">
    <property type="component" value="Chromosome 08"/>
</dbReference>
<dbReference type="AlphaFoldDB" id="A0AAQ3UDF8"/>
<dbReference type="Pfam" id="PF00098">
    <property type="entry name" value="zf-CCHC"/>
    <property type="match status" value="1"/>
</dbReference>
<name>A0AAQ3UDF8_PASNO</name>
<dbReference type="PANTHER" id="PTHR35317:SF38">
    <property type="entry name" value="RNA-DIRECTED DNA POLYMERASE"/>
    <property type="match status" value="1"/>
</dbReference>
<dbReference type="InterPro" id="IPR001878">
    <property type="entry name" value="Znf_CCHC"/>
</dbReference>
<gene>
    <name evidence="4" type="ORF">U9M48_036594</name>
</gene>
<dbReference type="SMART" id="SM00343">
    <property type="entry name" value="ZnF_C2HC"/>
    <property type="match status" value="1"/>
</dbReference>
<dbReference type="SUPFAM" id="SSF57756">
    <property type="entry name" value="Retrovirus zinc finger-like domains"/>
    <property type="match status" value="1"/>
</dbReference>
<feature type="region of interest" description="Disordered" evidence="2">
    <location>
        <begin position="224"/>
        <end position="278"/>
    </location>
</feature>
<feature type="compositionally biased region" description="Basic and acidic residues" evidence="2">
    <location>
        <begin position="245"/>
        <end position="255"/>
    </location>
</feature>
<keyword evidence="5" id="KW-1185">Reference proteome</keyword>
<proteinExistence type="predicted"/>
<accession>A0AAQ3UDF8</accession>
<dbReference type="PROSITE" id="PS50158">
    <property type="entry name" value="ZF_CCHC"/>
    <property type="match status" value="1"/>
</dbReference>
<dbReference type="Pfam" id="PF14223">
    <property type="entry name" value="Retrotran_gag_2"/>
    <property type="match status" value="1"/>
</dbReference>
<keyword evidence="1" id="KW-0479">Metal-binding</keyword>
<dbReference type="PANTHER" id="PTHR35317">
    <property type="entry name" value="OS04G0629600 PROTEIN"/>
    <property type="match status" value="1"/>
</dbReference>
<feature type="domain" description="CCHC-type" evidence="3">
    <location>
        <begin position="277"/>
        <end position="293"/>
    </location>
</feature>
<evidence type="ECO:0000256" key="1">
    <source>
        <dbReference type="PROSITE-ProRule" id="PRU00047"/>
    </source>
</evidence>
<organism evidence="4 5">
    <name type="scientific">Paspalum notatum var. saurae</name>
    <dbReference type="NCBI Taxonomy" id="547442"/>
    <lineage>
        <taxon>Eukaryota</taxon>
        <taxon>Viridiplantae</taxon>
        <taxon>Streptophyta</taxon>
        <taxon>Embryophyta</taxon>
        <taxon>Tracheophyta</taxon>
        <taxon>Spermatophyta</taxon>
        <taxon>Magnoliopsida</taxon>
        <taxon>Liliopsida</taxon>
        <taxon>Poales</taxon>
        <taxon>Poaceae</taxon>
        <taxon>PACMAD clade</taxon>
        <taxon>Panicoideae</taxon>
        <taxon>Andropogonodae</taxon>
        <taxon>Paspaleae</taxon>
        <taxon>Paspalinae</taxon>
        <taxon>Paspalum</taxon>
    </lineage>
</organism>
<keyword evidence="1" id="KW-0863">Zinc-finger</keyword>
<protein>
    <recommendedName>
        <fullName evidence="3">CCHC-type domain-containing protein</fullName>
    </recommendedName>
</protein>
<dbReference type="InterPro" id="IPR036875">
    <property type="entry name" value="Znf_CCHC_sf"/>
</dbReference>
<dbReference type="EMBL" id="CP144752">
    <property type="protein sequence ID" value="WVZ90284.1"/>
    <property type="molecule type" value="Genomic_DNA"/>
</dbReference>
<keyword evidence="1" id="KW-0862">Zinc</keyword>